<dbReference type="EMBL" id="BAAATJ010000009">
    <property type="protein sequence ID" value="GAA2397751.1"/>
    <property type="molecule type" value="Genomic_DNA"/>
</dbReference>
<gene>
    <name evidence="2" type="ORF">GCM10010420_24770</name>
</gene>
<feature type="compositionally biased region" description="Basic and acidic residues" evidence="1">
    <location>
        <begin position="288"/>
        <end position="306"/>
    </location>
</feature>
<evidence type="ECO:0000313" key="3">
    <source>
        <dbReference type="Proteomes" id="UP001500058"/>
    </source>
</evidence>
<feature type="compositionally biased region" description="Low complexity" evidence="1">
    <location>
        <begin position="324"/>
        <end position="341"/>
    </location>
</feature>
<evidence type="ECO:0000313" key="2">
    <source>
        <dbReference type="EMBL" id="GAA2397751.1"/>
    </source>
</evidence>
<proteinExistence type="predicted"/>
<dbReference type="SUPFAM" id="SSF56112">
    <property type="entry name" value="Protein kinase-like (PK-like)"/>
    <property type="match status" value="1"/>
</dbReference>
<evidence type="ECO:0000256" key="1">
    <source>
        <dbReference type="SAM" id="MobiDB-lite"/>
    </source>
</evidence>
<feature type="region of interest" description="Disordered" evidence="1">
    <location>
        <begin position="243"/>
        <end position="262"/>
    </location>
</feature>
<protein>
    <submittedName>
        <fullName evidence="2">Aminoglycoside phosphotransferase family protein</fullName>
    </submittedName>
</protein>
<organism evidence="2 3">
    <name type="scientific">Streptomyces glaucosporus</name>
    <dbReference type="NCBI Taxonomy" id="284044"/>
    <lineage>
        <taxon>Bacteria</taxon>
        <taxon>Bacillati</taxon>
        <taxon>Actinomycetota</taxon>
        <taxon>Actinomycetes</taxon>
        <taxon>Kitasatosporales</taxon>
        <taxon>Streptomycetaceae</taxon>
        <taxon>Streptomyces</taxon>
    </lineage>
</organism>
<dbReference type="Gene3D" id="1.10.510.10">
    <property type="entry name" value="Transferase(Phosphotransferase) domain 1"/>
    <property type="match status" value="1"/>
</dbReference>
<comment type="caution">
    <text evidence="2">The sequence shown here is derived from an EMBL/GenBank/DDBJ whole genome shotgun (WGS) entry which is preliminary data.</text>
</comment>
<accession>A0ABP5VA62</accession>
<feature type="region of interest" description="Disordered" evidence="1">
    <location>
        <begin position="285"/>
        <end position="341"/>
    </location>
</feature>
<dbReference type="InterPro" id="IPR011009">
    <property type="entry name" value="Kinase-like_dom_sf"/>
</dbReference>
<dbReference type="Pfam" id="PF04655">
    <property type="entry name" value="APH_6_hur"/>
    <property type="match status" value="1"/>
</dbReference>
<keyword evidence="3" id="KW-1185">Reference proteome</keyword>
<reference evidence="3" key="1">
    <citation type="journal article" date="2019" name="Int. J. Syst. Evol. Microbiol.">
        <title>The Global Catalogue of Microorganisms (GCM) 10K type strain sequencing project: providing services to taxonomists for standard genome sequencing and annotation.</title>
        <authorList>
            <consortium name="The Broad Institute Genomics Platform"/>
            <consortium name="The Broad Institute Genome Sequencing Center for Infectious Disease"/>
            <person name="Wu L."/>
            <person name="Ma J."/>
        </authorList>
    </citation>
    <scope>NUCLEOTIDE SEQUENCE [LARGE SCALE GENOMIC DNA]</scope>
    <source>
        <strain evidence="3">JCM 6921</strain>
    </source>
</reference>
<name>A0ABP5VA62_9ACTN</name>
<dbReference type="Proteomes" id="UP001500058">
    <property type="component" value="Unassembled WGS sequence"/>
</dbReference>
<dbReference type="InterPro" id="IPR006748">
    <property type="entry name" value="NH2Glyco/OHUrea_AB-resist_kin"/>
</dbReference>
<sequence length="341" mass="35316">MSGLALVAPEVRDRLAVRFGAGAHAWCDALPALVDDLAVRWDLEPVEAGGGGTSRVFRCRRRGSGSSVWLKLTPDPRVASEEAEALRAWAGTPSVVGLVAQDLSAGALLLEGVEPGVPVKRSGWRLSEVAALLRDLRASSPAPGRCTAVRPLPQRVGFLFDLAGRRAAASGSPEWGVALGRARAAALELASGGPVGLVHGDLHPANVLSGPSGRMVAIDPRPAWGDPDFDAVDWVLAEAADATGAADPAGPERRAAAPADLVPGLSPDRVLGWCRVLAALMAAPGPRAHRDDPRARFPVEPGRERSPAPLTGAGAVSRRRRRPPSAARPRGRSAAGSRAGP</sequence>